<feature type="transmembrane region" description="Helical" evidence="1">
    <location>
        <begin position="239"/>
        <end position="260"/>
    </location>
</feature>
<reference evidence="3" key="1">
    <citation type="journal article" date="2019" name="Int. J. Syst. Evol. Microbiol.">
        <title>The Global Catalogue of Microorganisms (GCM) 10K type strain sequencing project: providing services to taxonomists for standard genome sequencing and annotation.</title>
        <authorList>
            <consortium name="The Broad Institute Genomics Platform"/>
            <consortium name="The Broad Institute Genome Sequencing Center for Infectious Disease"/>
            <person name="Wu L."/>
            <person name="Ma J."/>
        </authorList>
    </citation>
    <scope>NUCLEOTIDE SEQUENCE [LARGE SCALE GENOMIC DNA]</scope>
    <source>
        <strain evidence="3">CCUG 60022</strain>
    </source>
</reference>
<feature type="transmembrane region" description="Helical" evidence="1">
    <location>
        <begin position="42"/>
        <end position="63"/>
    </location>
</feature>
<dbReference type="Proteomes" id="UP001597032">
    <property type="component" value="Unassembled WGS sequence"/>
</dbReference>
<proteinExistence type="predicted"/>
<name>A0ABW2Z725_9FLAO</name>
<accession>A0ABW2Z725</accession>
<feature type="transmembrane region" description="Helical" evidence="1">
    <location>
        <begin position="165"/>
        <end position="188"/>
    </location>
</feature>
<feature type="transmembrane region" description="Helical" evidence="1">
    <location>
        <begin position="75"/>
        <end position="106"/>
    </location>
</feature>
<organism evidence="2 3">
    <name type="scientific">Lutibacter aestuarii</name>
    <dbReference type="NCBI Taxonomy" id="861111"/>
    <lineage>
        <taxon>Bacteria</taxon>
        <taxon>Pseudomonadati</taxon>
        <taxon>Bacteroidota</taxon>
        <taxon>Flavobacteriia</taxon>
        <taxon>Flavobacteriales</taxon>
        <taxon>Flavobacteriaceae</taxon>
        <taxon>Lutibacter</taxon>
    </lineage>
</organism>
<keyword evidence="1" id="KW-1133">Transmembrane helix</keyword>
<dbReference type="InterPro" id="IPR045625">
    <property type="entry name" value="DUF6427"/>
</dbReference>
<gene>
    <name evidence="2" type="ORF">ACFQZW_06540</name>
</gene>
<feature type="transmembrane region" description="Helical" evidence="1">
    <location>
        <begin position="208"/>
        <end position="227"/>
    </location>
</feature>
<keyword evidence="1" id="KW-0812">Transmembrane</keyword>
<keyword evidence="1" id="KW-0472">Membrane</keyword>
<feature type="transmembrane region" description="Helical" evidence="1">
    <location>
        <begin position="12"/>
        <end position="30"/>
    </location>
</feature>
<dbReference type="Pfam" id="PF19992">
    <property type="entry name" value="DUF6427"/>
    <property type="match status" value="1"/>
</dbReference>
<dbReference type="EMBL" id="JBHTIC010000006">
    <property type="protein sequence ID" value="MFD0761736.1"/>
    <property type="molecule type" value="Genomic_DNA"/>
</dbReference>
<feature type="transmembrane region" description="Helical" evidence="1">
    <location>
        <begin position="126"/>
        <end position="153"/>
    </location>
</feature>
<evidence type="ECO:0000313" key="3">
    <source>
        <dbReference type="Proteomes" id="UP001597032"/>
    </source>
</evidence>
<keyword evidence="3" id="KW-1185">Reference proteome</keyword>
<dbReference type="RefSeq" id="WP_386781902.1">
    <property type="nucleotide sequence ID" value="NZ_JBHTIC010000006.1"/>
</dbReference>
<evidence type="ECO:0000313" key="2">
    <source>
        <dbReference type="EMBL" id="MFD0761736.1"/>
    </source>
</evidence>
<protein>
    <submittedName>
        <fullName evidence="2">DUF6427 family protein</fullName>
    </submittedName>
</protein>
<sequence length="307" mass="35534">MIANFFNKTKPVTIFNLVVLLFIFYLSSSLMVNTEEFSIYNFLKMILFFGWHILFLMIVNFIVKKNKLTQDNSYALLLIVLMLGTFREAFLSTNIVFSNLILLLSYRRIYSLKSEINTSAKLFDAGLWIGVSSLIYSWSIFFIVLVYVSIIIYKKINLKNSLIPLVGLITPLFLFFTYVFCFDNVVVFYDKFKYDLSLVFTSYNALHLLLPITFIVTILLWSVFSVTPKLVLVGNKLKLSWQVIINHLLIALTIIVLSPIKNGSEFYFLLFPLGVVFANFLQISSSKTFKNMVLYLFLLVSISSYFL</sequence>
<feature type="transmembrane region" description="Helical" evidence="1">
    <location>
        <begin position="266"/>
        <end position="282"/>
    </location>
</feature>
<evidence type="ECO:0000256" key="1">
    <source>
        <dbReference type="SAM" id="Phobius"/>
    </source>
</evidence>
<comment type="caution">
    <text evidence="2">The sequence shown here is derived from an EMBL/GenBank/DDBJ whole genome shotgun (WGS) entry which is preliminary data.</text>
</comment>